<evidence type="ECO:0000256" key="1">
    <source>
        <dbReference type="SAM" id="SignalP"/>
    </source>
</evidence>
<dbReference type="AlphaFoldDB" id="A0A7J4XKZ4"/>
<dbReference type="Pfam" id="PF07313">
    <property type="entry name" value="AmiA-like"/>
    <property type="match status" value="1"/>
</dbReference>
<organism evidence="2 3">
    <name type="scientific">Bacteroides salyersiae</name>
    <dbReference type="NCBI Taxonomy" id="291644"/>
    <lineage>
        <taxon>Bacteria</taxon>
        <taxon>Pseudomonadati</taxon>
        <taxon>Bacteroidota</taxon>
        <taxon>Bacteroidia</taxon>
        <taxon>Bacteroidales</taxon>
        <taxon>Bacteroidaceae</taxon>
        <taxon>Bacteroides</taxon>
    </lineage>
</organism>
<accession>A0A7J4XKZ4</accession>
<evidence type="ECO:0000313" key="2">
    <source>
        <dbReference type="EMBL" id="KAA3766884.1"/>
    </source>
</evidence>
<dbReference type="InterPro" id="IPR010846">
    <property type="entry name" value="AmiA-like"/>
</dbReference>
<dbReference type="Gene3D" id="1.10.3670.10">
    <property type="entry name" value="Putative xylanase like domain"/>
    <property type="match status" value="1"/>
</dbReference>
<name>A0A7J4XKZ4_9BACE</name>
<feature type="chain" id="PRO_5029667468" evidence="1">
    <location>
        <begin position="21"/>
        <end position="259"/>
    </location>
</feature>
<gene>
    <name evidence="2" type="ORF">F3F73_08415</name>
</gene>
<dbReference type="Gene3D" id="2.30.260.10">
    <property type="entry name" value="putative xylanase like domain"/>
    <property type="match status" value="1"/>
</dbReference>
<sequence length="259" mass="28842">MKTIPTFLLAACFIGSQAKAQQEANPMLANAQTFIDVPYVAHTLETDGEEDLVINCDEVDCTTFVEYVLALSLPSASGNKMSESDFAANLQRIRYREGKIDGYTSRLHYTSDWINNGVRGGFMEDVTAANSPYTQKLSLSYMSSHPELYKHLSNSPENVTKMAEYEKALSGQEIHWLPKDKLPVNGLPWIKSGDIIVLTTNIPGLDTAHMGIAIYVKDTLCLLHASSSRGKVLVDKLALSRLLDRNKKWTGIRVIRMKK</sequence>
<dbReference type="SUPFAM" id="SSF54001">
    <property type="entry name" value="Cysteine proteinases"/>
    <property type="match status" value="1"/>
</dbReference>
<keyword evidence="1" id="KW-0732">Signal</keyword>
<dbReference type="RefSeq" id="WP_130059038.1">
    <property type="nucleotide sequence ID" value="NZ_CP072243.1"/>
</dbReference>
<comment type="caution">
    <text evidence="2">The sequence shown here is derived from an EMBL/GenBank/DDBJ whole genome shotgun (WGS) entry which is preliminary data.</text>
</comment>
<reference evidence="2 3" key="1">
    <citation type="journal article" date="2019" name="Nat. Med.">
        <title>A library of human gut bacterial isolates paired with longitudinal multiomics data enables mechanistic microbiome research.</title>
        <authorList>
            <person name="Poyet M."/>
            <person name="Groussin M."/>
            <person name="Gibbons S.M."/>
            <person name="Avila-Pacheco J."/>
            <person name="Jiang X."/>
            <person name="Kearney S.M."/>
            <person name="Perrotta A.R."/>
            <person name="Berdy B."/>
            <person name="Zhao S."/>
            <person name="Lieberman T.D."/>
            <person name="Swanson P.K."/>
            <person name="Smith M."/>
            <person name="Roesemann S."/>
            <person name="Alexander J.E."/>
            <person name="Rich S.A."/>
            <person name="Livny J."/>
            <person name="Vlamakis H."/>
            <person name="Clish C."/>
            <person name="Bullock K."/>
            <person name="Deik A."/>
            <person name="Scott J."/>
            <person name="Pierce K.A."/>
            <person name="Xavier R.J."/>
            <person name="Alm E.J."/>
        </authorList>
    </citation>
    <scope>NUCLEOTIDE SEQUENCE [LARGE SCALE GENOMIC DNA]</scope>
    <source>
        <strain evidence="2 3">BIOML-A10</strain>
    </source>
</reference>
<proteinExistence type="predicted"/>
<dbReference type="EMBL" id="VWMK01000006">
    <property type="protein sequence ID" value="KAA3766884.1"/>
    <property type="molecule type" value="Genomic_DNA"/>
</dbReference>
<dbReference type="InterPro" id="IPR038765">
    <property type="entry name" value="Papain-like_cys_pep_sf"/>
</dbReference>
<protein>
    <submittedName>
        <fullName evidence="2">DUF1460 domain-containing protein</fullName>
    </submittedName>
</protein>
<evidence type="ECO:0000313" key="3">
    <source>
        <dbReference type="Proteomes" id="UP000422221"/>
    </source>
</evidence>
<dbReference type="Proteomes" id="UP000422221">
    <property type="component" value="Unassembled WGS sequence"/>
</dbReference>
<feature type="signal peptide" evidence="1">
    <location>
        <begin position="1"/>
        <end position="20"/>
    </location>
</feature>